<feature type="transmembrane region" description="Helical" evidence="1">
    <location>
        <begin position="404"/>
        <end position="422"/>
    </location>
</feature>
<reference evidence="2 3" key="1">
    <citation type="submission" date="2018-06" db="EMBL/GenBank/DDBJ databases">
        <authorList>
            <consortium name="Pathogen Informatics"/>
            <person name="Doyle S."/>
        </authorList>
    </citation>
    <scope>NUCLEOTIDE SEQUENCE [LARGE SCALE GENOMIC DNA]</scope>
    <source>
        <strain evidence="2 3">NCTC11647</strain>
    </source>
</reference>
<gene>
    <name evidence="2" type="ORF">NCTC11647_00448</name>
</gene>
<keyword evidence="1" id="KW-0472">Membrane</keyword>
<feature type="transmembrane region" description="Helical" evidence="1">
    <location>
        <begin position="59"/>
        <end position="80"/>
    </location>
</feature>
<dbReference type="Proteomes" id="UP000251647">
    <property type="component" value="Unassembled WGS sequence"/>
</dbReference>
<sequence length="466" mass="51577">MNTGLFFQIYVFITLIFSGTAQYFTGVSAFLWLPFIMTILMFCLLPLQTRYNFEPLDQIEITILILFLGLFVLALTSSLLQEGIKTTIAGVKNGLGMALLLPCLLLGFCRESQIYKVCQKLYWVFYAQIPFVIYEVLVIVPARVAAQGEMDSWDSVVGTFGGSMVAGGNGASMGLFTLLIMMMKLSEYKHGVTTLKSVLLHFAIGFSICIVAEVKFVTLLAPIFLLLVYIKPSYVKEVRVIDVKTILLAITGIVAILTIVITILSLGYASKYQSHSMSIFDIFIENIGYIFDPNTIVDGLDGNLDELGRLTALVFWSHNSDIYGFVNQLFGYGLNSSNAGGAEPGYIAMLFDLGLGSTALAIYLWEIGVVGVGLLLTIVYLILKNSNPRPMFSKTQLSEADIKLLSYQPAFIGFIIAGLITLPYAPLLALILVFQFQFYFSLGVIMIIRKVTLAKCEAHYDRINQE</sequence>
<accession>A0A2X1Y3Q2</accession>
<dbReference type="RefSeq" id="WP_005300943.1">
    <property type="nucleotide sequence ID" value="NZ_PYOG01000009.1"/>
</dbReference>
<dbReference type="AlphaFoldDB" id="A0A2X1Y3Q2"/>
<evidence type="ECO:0000313" key="2">
    <source>
        <dbReference type="EMBL" id="SPY27404.1"/>
    </source>
</evidence>
<feature type="transmembrane region" description="Helical" evidence="1">
    <location>
        <begin position="193"/>
        <end position="210"/>
    </location>
</feature>
<evidence type="ECO:0000256" key="1">
    <source>
        <dbReference type="SAM" id="Phobius"/>
    </source>
</evidence>
<proteinExistence type="predicted"/>
<organism evidence="2 3">
    <name type="scientific">Photobacterium damselae</name>
    <dbReference type="NCBI Taxonomy" id="38293"/>
    <lineage>
        <taxon>Bacteria</taxon>
        <taxon>Pseudomonadati</taxon>
        <taxon>Pseudomonadota</taxon>
        <taxon>Gammaproteobacteria</taxon>
        <taxon>Vibrionales</taxon>
        <taxon>Vibrionaceae</taxon>
        <taxon>Photobacterium</taxon>
    </lineage>
</organism>
<feature type="transmembrane region" description="Helical" evidence="1">
    <location>
        <begin position="428"/>
        <end position="448"/>
    </location>
</feature>
<feature type="transmembrane region" description="Helical" evidence="1">
    <location>
        <begin position="30"/>
        <end position="47"/>
    </location>
</feature>
<feature type="transmembrane region" description="Helical" evidence="1">
    <location>
        <begin position="246"/>
        <end position="268"/>
    </location>
</feature>
<feature type="transmembrane region" description="Helical" evidence="1">
    <location>
        <begin position="5"/>
        <end position="24"/>
    </location>
</feature>
<feature type="transmembrane region" description="Helical" evidence="1">
    <location>
        <begin position="160"/>
        <end position="181"/>
    </location>
</feature>
<dbReference type="EMBL" id="UATL01000001">
    <property type="protein sequence ID" value="SPY27404.1"/>
    <property type="molecule type" value="Genomic_DNA"/>
</dbReference>
<keyword evidence="1" id="KW-1133">Transmembrane helix</keyword>
<feature type="transmembrane region" description="Helical" evidence="1">
    <location>
        <begin position="360"/>
        <end position="383"/>
    </location>
</feature>
<keyword evidence="1" id="KW-0812">Transmembrane</keyword>
<evidence type="ECO:0000313" key="3">
    <source>
        <dbReference type="Proteomes" id="UP000251647"/>
    </source>
</evidence>
<name>A0A2X1Y3Q2_PHODM</name>
<feature type="transmembrane region" description="Helical" evidence="1">
    <location>
        <begin position="121"/>
        <end position="140"/>
    </location>
</feature>
<protein>
    <recommendedName>
        <fullName evidence="4">Capsular biosynthesis protein</fullName>
    </recommendedName>
</protein>
<evidence type="ECO:0008006" key="4">
    <source>
        <dbReference type="Google" id="ProtNLM"/>
    </source>
</evidence>
<feature type="transmembrane region" description="Helical" evidence="1">
    <location>
        <begin position="86"/>
        <end position="109"/>
    </location>
</feature>